<comment type="caution">
    <text evidence="3">The sequence shown here is derived from an EMBL/GenBank/DDBJ whole genome shotgun (WGS) entry which is preliminary data.</text>
</comment>
<dbReference type="Proteomes" id="UP000570166">
    <property type="component" value="Unassembled WGS sequence"/>
</dbReference>
<dbReference type="GO" id="GO:0016020">
    <property type="term" value="C:membrane"/>
    <property type="evidence" value="ECO:0007669"/>
    <property type="project" value="TreeGrafter"/>
</dbReference>
<protein>
    <submittedName>
        <fullName evidence="3">Alpha/beta fold hydrolase</fullName>
    </submittedName>
</protein>
<dbReference type="PRINTS" id="PR00111">
    <property type="entry name" value="ABHYDROLASE"/>
</dbReference>
<dbReference type="GO" id="GO:0016787">
    <property type="term" value="F:hydrolase activity"/>
    <property type="evidence" value="ECO:0007669"/>
    <property type="project" value="UniProtKB-KW"/>
</dbReference>
<dbReference type="InterPro" id="IPR029058">
    <property type="entry name" value="AB_hydrolase_fold"/>
</dbReference>
<name>A0A838L5L3_9SPHN</name>
<dbReference type="InterPro" id="IPR050266">
    <property type="entry name" value="AB_hydrolase_sf"/>
</dbReference>
<dbReference type="PANTHER" id="PTHR43798:SF31">
    <property type="entry name" value="AB HYDROLASE SUPERFAMILY PROTEIN YCLE"/>
    <property type="match status" value="1"/>
</dbReference>
<dbReference type="EMBL" id="JACEIB010000004">
    <property type="protein sequence ID" value="MBA2933975.1"/>
    <property type="molecule type" value="Genomic_DNA"/>
</dbReference>
<dbReference type="PANTHER" id="PTHR43798">
    <property type="entry name" value="MONOACYLGLYCEROL LIPASE"/>
    <property type="match status" value="1"/>
</dbReference>
<evidence type="ECO:0000259" key="2">
    <source>
        <dbReference type="Pfam" id="PF12697"/>
    </source>
</evidence>
<keyword evidence="4" id="KW-1185">Reference proteome</keyword>
<evidence type="ECO:0000313" key="3">
    <source>
        <dbReference type="EMBL" id="MBA2933975.1"/>
    </source>
</evidence>
<dbReference type="SUPFAM" id="SSF53474">
    <property type="entry name" value="alpha/beta-Hydrolases"/>
    <property type="match status" value="1"/>
</dbReference>
<dbReference type="Gene3D" id="3.40.50.1820">
    <property type="entry name" value="alpha/beta hydrolase"/>
    <property type="match status" value="1"/>
</dbReference>
<keyword evidence="1 3" id="KW-0378">Hydrolase</keyword>
<proteinExistence type="predicted"/>
<dbReference type="RefSeq" id="WP_160365582.1">
    <property type="nucleotide sequence ID" value="NZ_JACEIB010000004.1"/>
</dbReference>
<evidence type="ECO:0000256" key="1">
    <source>
        <dbReference type="ARBA" id="ARBA00022801"/>
    </source>
</evidence>
<dbReference type="InterPro" id="IPR000073">
    <property type="entry name" value="AB_hydrolase_1"/>
</dbReference>
<dbReference type="Pfam" id="PF12697">
    <property type="entry name" value="Abhydrolase_6"/>
    <property type="match status" value="1"/>
</dbReference>
<sequence>MADIILPISNGALALDEAGEGPPIILLHGFSFSRAMWAPQIEALVAGHRVVRYDLRGFGQSTRPRAPYAHADDLAVLIAALDLSAPLLVGLSLGANIALEFAVRHPGVARGLVLASPGLADHIWSGERPVEVAARIARERGLEAAKTYWMGHPIYASLRRAGADGLLRDMVDRYDAWHWCNPDPRETLPGISALLSGMRTPTLVLSGGTDAADYRAIADRLVRDLPAAALDRFEDAGHLLNLECPERFNATLLAFDASVRKD</sequence>
<accession>A0A838L5L3</accession>
<dbReference type="AlphaFoldDB" id="A0A838L5L3"/>
<gene>
    <name evidence="3" type="ORF">HZF05_07665</name>
</gene>
<reference evidence="3 4" key="1">
    <citation type="submission" date="2020-07" db="EMBL/GenBank/DDBJ databases">
        <authorList>
            <person name="Sun Q."/>
        </authorList>
    </citation>
    <scope>NUCLEOTIDE SEQUENCE [LARGE SCALE GENOMIC DNA]</scope>
    <source>
        <strain evidence="3 4">CGMCC 1.13654</strain>
    </source>
</reference>
<evidence type="ECO:0000313" key="4">
    <source>
        <dbReference type="Proteomes" id="UP000570166"/>
    </source>
</evidence>
<feature type="domain" description="AB hydrolase-1" evidence="2">
    <location>
        <begin position="24"/>
        <end position="250"/>
    </location>
</feature>
<organism evidence="3 4">
    <name type="scientific">Sphingomonas chungangi</name>
    <dbReference type="NCBI Taxonomy" id="2683589"/>
    <lineage>
        <taxon>Bacteria</taxon>
        <taxon>Pseudomonadati</taxon>
        <taxon>Pseudomonadota</taxon>
        <taxon>Alphaproteobacteria</taxon>
        <taxon>Sphingomonadales</taxon>
        <taxon>Sphingomonadaceae</taxon>
        <taxon>Sphingomonas</taxon>
    </lineage>
</organism>